<protein>
    <submittedName>
        <fullName evidence="1">Uncharacterized protein</fullName>
    </submittedName>
</protein>
<dbReference type="Proteomes" id="UP000178895">
    <property type="component" value="Unassembled WGS sequence"/>
</dbReference>
<comment type="caution">
    <text evidence="1">The sequence shown here is derived from an EMBL/GenBank/DDBJ whole genome shotgun (WGS) entry which is preliminary data.</text>
</comment>
<name>A0A1F6NZY7_9BACT</name>
<dbReference type="AlphaFoldDB" id="A0A1F6NZY7"/>
<reference evidence="1 2" key="1">
    <citation type="journal article" date="2016" name="Nat. Commun.">
        <title>Thousands of microbial genomes shed light on interconnected biogeochemical processes in an aquifer system.</title>
        <authorList>
            <person name="Anantharaman K."/>
            <person name="Brown C.T."/>
            <person name="Hug L.A."/>
            <person name="Sharon I."/>
            <person name="Castelle C.J."/>
            <person name="Probst A.J."/>
            <person name="Thomas B.C."/>
            <person name="Singh A."/>
            <person name="Wilkins M.J."/>
            <person name="Karaoz U."/>
            <person name="Brodie E.L."/>
            <person name="Williams K.H."/>
            <person name="Hubbard S.S."/>
            <person name="Banfield J.F."/>
        </authorList>
    </citation>
    <scope>NUCLEOTIDE SEQUENCE [LARGE SCALE GENOMIC DNA]</scope>
</reference>
<gene>
    <name evidence="1" type="ORF">A2469_04080</name>
</gene>
<evidence type="ECO:0000313" key="2">
    <source>
        <dbReference type="Proteomes" id="UP000178895"/>
    </source>
</evidence>
<dbReference type="EMBL" id="MFQY01000050">
    <property type="protein sequence ID" value="OGH89390.1"/>
    <property type="molecule type" value="Genomic_DNA"/>
</dbReference>
<organism evidence="1 2">
    <name type="scientific">Candidatus Magasanikbacteria bacterium RIFOXYC2_FULL_40_16</name>
    <dbReference type="NCBI Taxonomy" id="1798703"/>
    <lineage>
        <taxon>Bacteria</taxon>
        <taxon>Candidatus Magasanikiibacteriota</taxon>
    </lineage>
</organism>
<accession>A0A1F6NZY7</accession>
<evidence type="ECO:0000313" key="1">
    <source>
        <dbReference type="EMBL" id="OGH89390.1"/>
    </source>
</evidence>
<sequence length="124" mass="14045">MTTNDASDTISIPPCTVTSTFPLGDKTCEMLAFSKPNNDPVDVREVRLRGHADKASMNEAAFQYFRKYCNQMPAERGDVSIAFPDALDDFGRIQYARRYCGLWRYYYDGTVDGWGGPVRLIRLS</sequence>
<proteinExistence type="predicted"/>